<dbReference type="RefSeq" id="WP_006260321.1">
    <property type="nucleotide sequence ID" value="NZ_BCMQ01000007.1"/>
</dbReference>
<dbReference type="GO" id="GO:0016887">
    <property type="term" value="F:ATP hydrolysis activity"/>
    <property type="evidence" value="ECO:0007669"/>
    <property type="project" value="InterPro"/>
</dbReference>
<dbReference type="PANTHER" id="PTHR42939:SF1">
    <property type="entry name" value="ABC TRANSPORTER ATP-BINDING PROTEIN ALBC-RELATED"/>
    <property type="match status" value="1"/>
</dbReference>
<sequence length="210" mass="24528">MLKVNIKEKSYGNHLVLKDIQFTIDKPGIYGVMGKNGEGKTTLFKCMLGLEKYKGTVELKDKVLSLQEVGWCSAEPAVYDELTAEEFYTFYQHLIQQKGLGNQLLFDLPSDKLIKEFSTGMRKKVYLNAVLQKEYKMYILDEPFNGLDIEANYYLMKYLEHLSQESIVFISSHIADVLYKHCQAIFMIKDKTIKCYEQEEFTEIEEEFFK</sequence>
<dbReference type="Proteomes" id="UP000069030">
    <property type="component" value="Chromosome"/>
</dbReference>
<dbReference type="GO" id="GO:0005524">
    <property type="term" value="F:ATP binding"/>
    <property type="evidence" value="ECO:0007669"/>
    <property type="project" value="UniProtKB-KW"/>
</dbReference>
<dbReference type="PANTHER" id="PTHR42939">
    <property type="entry name" value="ABC TRANSPORTER ATP-BINDING PROTEIN ALBC-RELATED"/>
    <property type="match status" value="1"/>
</dbReference>
<keyword evidence="1" id="KW-0067">ATP-binding</keyword>
<dbReference type="Pfam" id="PF00005">
    <property type="entry name" value="ABC_tran"/>
    <property type="match status" value="1"/>
</dbReference>
<accession>A0A0U3EW80</accession>
<reference evidence="1 2" key="1">
    <citation type="journal article" date="2016" name="J. Zhejiang Univ. Sci. B">
        <title>Antibiotic resistance mechanisms of Myroides sp.</title>
        <authorList>
            <person name="Hu S."/>
            <person name="Yuan S."/>
            <person name="Qu H."/>
            <person name="Jiang T."/>
            <person name="Zhou Y."/>
            <person name="Wang M."/>
            <person name="Ming D."/>
        </authorList>
    </citation>
    <scope>NUCLEOTIDE SEQUENCE [LARGE SCALE GENOMIC DNA]</scope>
    <source>
        <strain evidence="1 2">PR63039</strain>
    </source>
</reference>
<evidence type="ECO:0000313" key="1">
    <source>
        <dbReference type="EMBL" id="ALU25002.1"/>
    </source>
</evidence>
<dbReference type="SUPFAM" id="SSF52540">
    <property type="entry name" value="P-loop containing nucleoside triphosphate hydrolases"/>
    <property type="match status" value="1"/>
</dbReference>
<dbReference type="Gene3D" id="3.40.50.300">
    <property type="entry name" value="P-loop containing nucleotide triphosphate hydrolases"/>
    <property type="match status" value="1"/>
</dbReference>
<dbReference type="KEGG" id="mod:AS202_01915"/>
<name>A0A0U3EW80_9FLAO</name>
<dbReference type="AlphaFoldDB" id="A0A0U3EW80"/>
<keyword evidence="1" id="KW-0547">Nucleotide-binding</keyword>
<dbReference type="PROSITE" id="PS50893">
    <property type="entry name" value="ABC_TRANSPORTER_2"/>
    <property type="match status" value="1"/>
</dbReference>
<proteinExistence type="predicted"/>
<protein>
    <submittedName>
        <fullName evidence="1">ABC transporter ATP-binding protein</fullName>
    </submittedName>
</protein>
<dbReference type="InterPro" id="IPR027417">
    <property type="entry name" value="P-loop_NTPase"/>
</dbReference>
<gene>
    <name evidence="1" type="ORF">AS202_01915</name>
</gene>
<evidence type="ECO:0000313" key="2">
    <source>
        <dbReference type="Proteomes" id="UP000069030"/>
    </source>
</evidence>
<dbReference type="InterPro" id="IPR051782">
    <property type="entry name" value="ABC_Transporter_VariousFunc"/>
</dbReference>
<organism evidence="1 2">
    <name type="scientific">Myroides odoratimimus</name>
    <dbReference type="NCBI Taxonomy" id="76832"/>
    <lineage>
        <taxon>Bacteria</taxon>
        <taxon>Pseudomonadati</taxon>
        <taxon>Bacteroidota</taxon>
        <taxon>Flavobacteriia</taxon>
        <taxon>Flavobacteriales</taxon>
        <taxon>Flavobacteriaceae</taxon>
        <taxon>Myroides</taxon>
    </lineage>
</organism>
<dbReference type="EMBL" id="CP013690">
    <property type="protein sequence ID" value="ALU25002.1"/>
    <property type="molecule type" value="Genomic_DNA"/>
</dbReference>
<dbReference type="InterPro" id="IPR003439">
    <property type="entry name" value="ABC_transporter-like_ATP-bd"/>
</dbReference>
<dbReference type="eggNOG" id="COG1131">
    <property type="taxonomic scope" value="Bacteria"/>
</dbReference>